<dbReference type="GO" id="GO:0004032">
    <property type="term" value="F:aldose reductase (NADPH) activity"/>
    <property type="evidence" value="ECO:0000318"/>
    <property type="project" value="GO_Central"/>
</dbReference>
<dbReference type="EC" id="1.1.1.2" evidence="4"/>
<dbReference type="FunFam" id="3.20.20.100:FF:000006">
    <property type="entry name" value="Aldo-keto reductase family 1 member A1"/>
    <property type="match status" value="1"/>
</dbReference>
<evidence type="ECO:0000256" key="1">
    <source>
        <dbReference type="ARBA" id="ARBA00007905"/>
    </source>
</evidence>
<dbReference type="OMA" id="HWPMAYQ"/>
<organism evidence="13 14">
    <name type="scientific">Ciona intestinalis</name>
    <name type="common">Transparent sea squirt</name>
    <name type="synonym">Ascidia intestinalis</name>
    <dbReference type="NCBI Taxonomy" id="7719"/>
    <lineage>
        <taxon>Eukaryota</taxon>
        <taxon>Metazoa</taxon>
        <taxon>Chordata</taxon>
        <taxon>Tunicata</taxon>
        <taxon>Ascidiacea</taxon>
        <taxon>Phlebobranchia</taxon>
        <taxon>Cionidae</taxon>
        <taxon>Ciona</taxon>
    </lineage>
</organism>
<protein>
    <recommendedName>
        <fullName evidence="4">alcohol dehydrogenase (NADP(+))</fullName>
        <ecNumber evidence="4">1.1.1.2</ecNumber>
    </recommendedName>
    <alternativeName>
        <fullName evidence="5">S-nitroso-CoA reductase</fullName>
    </alternativeName>
</protein>
<dbReference type="InterPro" id="IPR018170">
    <property type="entry name" value="Aldo/ket_reductase_CS"/>
</dbReference>
<evidence type="ECO:0000313" key="13">
    <source>
        <dbReference type="Ensembl" id="ENSCINP00000031904.1"/>
    </source>
</evidence>
<keyword evidence="3" id="KW-0560">Oxidoreductase</keyword>
<evidence type="ECO:0000256" key="4">
    <source>
        <dbReference type="ARBA" id="ARBA00024074"/>
    </source>
</evidence>
<dbReference type="Ensembl" id="ENSCINT00000036481.1">
    <property type="protein sequence ID" value="ENSCINP00000031904.1"/>
    <property type="gene ID" value="ENSCING00000024163.1"/>
</dbReference>
<evidence type="ECO:0000256" key="5">
    <source>
        <dbReference type="ARBA" id="ARBA00044808"/>
    </source>
</evidence>
<evidence type="ECO:0000256" key="9">
    <source>
        <dbReference type="PIRSR" id="PIRSR000097-1"/>
    </source>
</evidence>
<dbReference type="InParanoid" id="A0A1W2WFK8"/>
<feature type="domain" description="NADP-dependent oxidoreductase" evidence="12">
    <location>
        <begin position="17"/>
        <end position="292"/>
    </location>
</feature>
<reference evidence="14" key="1">
    <citation type="journal article" date="2002" name="Science">
        <title>The draft genome of Ciona intestinalis: insights into chordate and vertebrate origins.</title>
        <authorList>
            <person name="Dehal P."/>
            <person name="Satou Y."/>
            <person name="Campbell R.K."/>
            <person name="Chapman J."/>
            <person name="Degnan B."/>
            <person name="De Tomaso A."/>
            <person name="Davidson B."/>
            <person name="Di Gregorio A."/>
            <person name="Gelpke M."/>
            <person name="Goodstein D.M."/>
            <person name="Harafuji N."/>
            <person name="Hastings K.E."/>
            <person name="Ho I."/>
            <person name="Hotta K."/>
            <person name="Huang W."/>
            <person name="Kawashima T."/>
            <person name="Lemaire P."/>
            <person name="Martinez D."/>
            <person name="Meinertzhagen I.A."/>
            <person name="Necula S."/>
            <person name="Nonaka M."/>
            <person name="Putnam N."/>
            <person name="Rash S."/>
            <person name="Saiga H."/>
            <person name="Satake M."/>
            <person name="Terry A."/>
            <person name="Yamada L."/>
            <person name="Wang H.G."/>
            <person name="Awazu S."/>
            <person name="Azumi K."/>
            <person name="Boore J."/>
            <person name="Branno M."/>
            <person name="Chin-Bow S."/>
            <person name="DeSantis R."/>
            <person name="Doyle S."/>
            <person name="Francino P."/>
            <person name="Keys D.N."/>
            <person name="Haga S."/>
            <person name="Hayashi H."/>
            <person name="Hino K."/>
            <person name="Imai K.S."/>
            <person name="Inaba K."/>
            <person name="Kano S."/>
            <person name="Kobayashi K."/>
            <person name="Kobayashi M."/>
            <person name="Lee B.I."/>
            <person name="Makabe K.W."/>
            <person name="Manohar C."/>
            <person name="Matassi G."/>
            <person name="Medina M."/>
            <person name="Mochizuki Y."/>
            <person name="Mount S."/>
            <person name="Morishita T."/>
            <person name="Miura S."/>
            <person name="Nakayama A."/>
            <person name="Nishizaka S."/>
            <person name="Nomoto H."/>
            <person name="Ohta F."/>
            <person name="Oishi K."/>
            <person name="Rigoutsos I."/>
            <person name="Sano M."/>
            <person name="Sasaki A."/>
            <person name="Sasakura Y."/>
            <person name="Shoguchi E."/>
            <person name="Shin-i T."/>
            <person name="Spagnuolo A."/>
            <person name="Stainier D."/>
            <person name="Suzuki M.M."/>
            <person name="Tassy O."/>
            <person name="Takatori N."/>
            <person name="Tokuoka M."/>
            <person name="Yagi K."/>
            <person name="Yoshizaki F."/>
            <person name="Wada S."/>
            <person name="Zhang C."/>
            <person name="Hyatt P.D."/>
            <person name="Larimer F."/>
            <person name="Detter C."/>
            <person name="Doggett N."/>
            <person name="Glavina T."/>
            <person name="Hawkins T."/>
            <person name="Richardson P."/>
            <person name="Lucas S."/>
            <person name="Kohara Y."/>
            <person name="Levine M."/>
            <person name="Satoh N."/>
            <person name="Rokhsar D.S."/>
        </authorList>
    </citation>
    <scope>NUCLEOTIDE SEQUENCE [LARGE SCALE GENOMIC DNA]</scope>
</reference>
<dbReference type="PROSITE" id="PS00798">
    <property type="entry name" value="ALDOKETO_REDUCTASE_1"/>
    <property type="match status" value="1"/>
</dbReference>
<dbReference type="AlphaFoldDB" id="A0A1W2WFK8"/>
<comment type="catalytic activity">
    <reaction evidence="8">
        <text>a primary alcohol + NADP(+) = an aldehyde + NADPH + H(+)</text>
        <dbReference type="Rhea" id="RHEA:15937"/>
        <dbReference type="ChEBI" id="CHEBI:15378"/>
        <dbReference type="ChEBI" id="CHEBI:15734"/>
        <dbReference type="ChEBI" id="CHEBI:17478"/>
        <dbReference type="ChEBI" id="CHEBI:57783"/>
        <dbReference type="ChEBI" id="CHEBI:58349"/>
        <dbReference type="EC" id="1.1.1.2"/>
    </reaction>
</comment>
<dbReference type="Gene3D" id="3.20.20.100">
    <property type="entry name" value="NADP-dependent oxidoreductase domain"/>
    <property type="match status" value="1"/>
</dbReference>
<dbReference type="Pfam" id="PF00248">
    <property type="entry name" value="Aldo_ket_red"/>
    <property type="match status" value="1"/>
</dbReference>
<dbReference type="PRINTS" id="PR00069">
    <property type="entry name" value="ALDKETRDTASE"/>
</dbReference>
<evidence type="ECO:0000256" key="10">
    <source>
        <dbReference type="PIRSR" id="PIRSR000097-2"/>
    </source>
</evidence>
<feature type="binding site" evidence="10">
    <location>
        <position position="112"/>
    </location>
    <ligand>
        <name>substrate</name>
    </ligand>
</feature>
<evidence type="ECO:0000256" key="6">
    <source>
        <dbReference type="ARBA" id="ARBA00047706"/>
    </source>
</evidence>
<dbReference type="InterPro" id="IPR020471">
    <property type="entry name" value="AKR"/>
</dbReference>
<evidence type="ECO:0000256" key="11">
    <source>
        <dbReference type="PIRSR" id="PIRSR000097-3"/>
    </source>
</evidence>
<dbReference type="GeneID" id="100176226"/>
<dbReference type="PANTHER" id="PTHR11732">
    <property type="entry name" value="ALDO/KETO REDUCTASE"/>
    <property type="match status" value="1"/>
</dbReference>
<dbReference type="SUPFAM" id="SSF51430">
    <property type="entry name" value="NAD(P)-linked oxidoreductase"/>
    <property type="match status" value="1"/>
</dbReference>
<dbReference type="KEGG" id="cin:100176226"/>
<dbReference type="Proteomes" id="UP000008144">
    <property type="component" value="Unassembled WGS sequence"/>
</dbReference>
<reference evidence="13" key="2">
    <citation type="submission" date="2025-08" db="UniProtKB">
        <authorList>
            <consortium name="Ensembl"/>
        </authorList>
    </citation>
    <scope>IDENTIFICATION</scope>
</reference>
<dbReference type="eggNOG" id="KOG1577">
    <property type="taxonomic scope" value="Eukaryota"/>
</dbReference>
<evidence type="ECO:0000313" key="14">
    <source>
        <dbReference type="Proteomes" id="UP000008144"/>
    </source>
</evidence>
<accession>A0A1W2WFK8</accession>
<reference evidence="13" key="3">
    <citation type="submission" date="2025-09" db="UniProtKB">
        <authorList>
            <consortium name="Ensembl"/>
        </authorList>
    </citation>
    <scope>IDENTIFICATION</scope>
</reference>
<dbReference type="PROSITE" id="PS00062">
    <property type="entry name" value="ALDOKETO_REDUCTASE_2"/>
    <property type="match status" value="1"/>
</dbReference>
<dbReference type="PROSITE" id="PS00063">
    <property type="entry name" value="ALDOKETO_REDUCTASE_3"/>
    <property type="match status" value="1"/>
</dbReference>
<evidence type="ECO:0000256" key="8">
    <source>
        <dbReference type="ARBA" id="ARBA00048262"/>
    </source>
</evidence>
<evidence type="ECO:0000256" key="7">
    <source>
        <dbReference type="ARBA" id="ARBA00048207"/>
    </source>
</evidence>
<dbReference type="RefSeq" id="XP_009861665.1">
    <property type="nucleotide sequence ID" value="XM_009863363.3"/>
</dbReference>
<dbReference type="STRING" id="7719.ENSCINP00000031904"/>
<sequence>MTVPSIKLNTGCEMPIVGLGTWKSKSGEVQRAVEVAIDSGYRHVDCALVYGNEKEVGSALKKKIDEGKVTREDMFITGKLWNVFHHPSKVRGSLQESLNNLQTSYLDLYLIHWPMAYVLQPDGNLFPKDSNGKFIYDDTDYVDTWKELEKAKEEGIVKNIGVSNFNAYQVNRIIKECKVVPAVNQVELHPYLNQEETVKFCQTNKVAMTAYSPLGSPDRPWVKPDEPVLLEDPKLVAIAERLKKTVAQILLRYQIQRNIIVIPKSVTPSRIQSNLQLFDFELSADDMATVAGFDRSFRGCALEWVSDHKYWPFKENYTE</sequence>
<name>A0A1W2WFK8_CIOIN</name>
<feature type="site" description="Lowers pKa of active site Tyr" evidence="11">
    <location>
        <position position="79"/>
    </location>
</feature>
<dbReference type="GO" id="GO:0005829">
    <property type="term" value="C:cytosol"/>
    <property type="evidence" value="ECO:0000318"/>
    <property type="project" value="GO_Central"/>
</dbReference>
<proteinExistence type="inferred from homology"/>
<dbReference type="OrthoDB" id="416253at2759"/>
<dbReference type="GeneTree" id="ENSGT00940000168339"/>
<evidence type="ECO:0000256" key="2">
    <source>
        <dbReference type="ARBA" id="ARBA00022857"/>
    </source>
</evidence>
<dbReference type="FunCoup" id="A0A1W2WFK8">
    <property type="interactions" value="84"/>
</dbReference>
<gene>
    <name evidence="13" type="primary">LOC100176226</name>
</gene>
<evidence type="ECO:0000259" key="12">
    <source>
        <dbReference type="Pfam" id="PF00248"/>
    </source>
</evidence>
<accession>H2XQH0</accession>
<dbReference type="PIRSF" id="PIRSF000097">
    <property type="entry name" value="AKR"/>
    <property type="match status" value="1"/>
</dbReference>
<keyword evidence="14" id="KW-1185">Reference proteome</keyword>
<evidence type="ECO:0000256" key="3">
    <source>
        <dbReference type="ARBA" id="ARBA00023002"/>
    </source>
</evidence>
<comment type="catalytic activity">
    <reaction evidence="7">
        <text>S-nitrosoglutathione + NADPH + H(+) = S-(hydroxysulfenamide)glutathione + NADP(+)</text>
        <dbReference type="Rhea" id="RHEA:63500"/>
        <dbReference type="ChEBI" id="CHEBI:15378"/>
        <dbReference type="ChEBI" id="CHEBI:57783"/>
        <dbReference type="ChEBI" id="CHEBI:58349"/>
        <dbReference type="ChEBI" id="CHEBI:145544"/>
        <dbReference type="ChEBI" id="CHEBI:229723"/>
    </reaction>
</comment>
<comment type="catalytic activity">
    <reaction evidence="6">
        <text>S-nitroso-CoA + NADPH + H(+) = sulfinamide-CoA + NADP(+)</text>
        <dbReference type="Rhea" id="RHEA:78375"/>
        <dbReference type="ChEBI" id="CHEBI:15378"/>
        <dbReference type="ChEBI" id="CHEBI:57783"/>
        <dbReference type="ChEBI" id="CHEBI:58349"/>
        <dbReference type="ChEBI" id="CHEBI:145546"/>
        <dbReference type="ChEBI" id="CHEBI:145548"/>
    </reaction>
    <physiologicalReaction direction="left-to-right" evidence="6">
        <dbReference type="Rhea" id="RHEA:78376"/>
    </physiologicalReaction>
</comment>
<keyword evidence="2" id="KW-0521">NADP</keyword>
<dbReference type="InterPro" id="IPR036812">
    <property type="entry name" value="NAD(P)_OxRdtase_dom_sf"/>
</dbReference>
<feature type="active site" description="Proton donor" evidence="9">
    <location>
        <position position="50"/>
    </location>
</feature>
<dbReference type="InterPro" id="IPR023210">
    <property type="entry name" value="NADP_OxRdtase_dom"/>
</dbReference>
<comment type="similarity">
    <text evidence="1">Belongs to the aldo/keto reductase family.</text>
</comment>